<dbReference type="PANTHER" id="PTHR13361:SF1">
    <property type="entry name" value="WW DOMAIN-BINDING PROTEIN 11"/>
    <property type="match status" value="1"/>
</dbReference>
<feature type="compositionally biased region" description="Acidic residues" evidence="3">
    <location>
        <begin position="217"/>
        <end position="226"/>
    </location>
</feature>
<feature type="compositionally biased region" description="Pro residues" evidence="3">
    <location>
        <begin position="205"/>
        <end position="214"/>
    </location>
</feature>
<dbReference type="EMBL" id="HBUF01515761">
    <property type="protein sequence ID" value="CAG6747817.1"/>
    <property type="molecule type" value="Transcribed_RNA"/>
</dbReference>
<feature type="compositionally biased region" description="Basic and acidic residues" evidence="3">
    <location>
        <begin position="237"/>
        <end position="260"/>
    </location>
</feature>
<dbReference type="EMBL" id="HBUF01515759">
    <property type="protein sequence ID" value="CAG6747811.1"/>
    <property type="molecule type" value="Transcribed_RNA"/>
</dbReference>
<evidence type="ECO:0000256" key="1">
    <source>
        <dbReference type="ARBA" id="ARBA00004123"/>
    </source>
</evidence>
<feature type="region of interest" description="Disordered" evidence="3">
    <location>
        <begin position="1"/>
        <end position="34"/>
    </location>
</feature>
<dbReference type="Pfam" id="PF09429">
    <property type="entry name" value="Wbp11"/>
    <property type="match status" value="1"/>
</dbReference>
<evidence type="ECO:0000259" key="4">
    <source>
        <dbReference type="Pfam" id="PF09429"/>
    </source>
</evidence>
<dbReference type="EMBL" id="HBUF01515760">
    <property type="protein sequence ID" value="CAG6747814.1"/>
    <property type="molecule type" value="Transcribed_RNA"/>
</dbReference>
<feature type="compositionally biased region" description="Pro residues" evidence="3">
    <location>
        <begin position="334"/>
        <end position="362"/>
    </location>
</feature>
<proteinExistence type="predicted"/>
<dbReference type="GO" id="GO:0005681">
    <property type="term" value="C:spliceosomal complex"/>
    <property type="evidence" value="ECO:0007669"/>
    <property type="project" value="TreeGrafter"/>
</dbReference>
<evidence type="ECO:0000313" key="5">
    <source>
        <dbReference type="EMBL" id="CAG6719841.1"/>
    </source>
</evidence>
<dbReference type="EMBL" id="HBUF01515758">
    <property type="protein sequence ID" value="CAG6747808.1"/>
    <property type="molecule type" value="Transcribed_RNA"/>
</dbReference>
<protein>
    <submittedName>
        <fullName evidence="5">WW domain-binding protein 11</fullName>
    </submittedName>
</protein>
<feature type="compositionally biased region" description="Pro residues" evidence="3">
    <location>
        <begin position="285"/>
        <end position="326"/>
    </location>
</feature>
<dbReference type="EMBL" id="HBUF01359429">
    <property type="protein sequence ID" value="CAG6719841.1"/>
    <property type="molecule type" value="Transcribed_RNA"/>
</dbReference>
<accession>A0A8D8V6C1</accession>
<evidence type="ECO:0000256" key="2">
    <source>
        <dbReference type="ARBA" id="ARBA00023242"/>
    </source>
</evidence>
<feature type="region of interest" description="Disordered" evidence="3">
    <location>
        <begin position="276"/>
        <end position="476"/>
    </location>
</feature>
<feature type="domain" description="Wbp11/ELF5/Saf1 N-terminal" evidence="4">
    <location>
        <begin position="12"/>
        <end position="94"/>
    </location>
</feature>
<name>A0A8D8V6C1_9HEMI</name>
<organism evidence="5">
    <name type="scientific">Cacopsylla melanoneura</name>
    <dbReference type="NCBI Taxonomy" id="428564"/>
    <lineage>
        <taxon>Eukaryota</taxon>
        <taxon>Metazoa</taxon>
        <taxon>Ecdysozoa</taxon>
        <taxon>Arthropoda</taxon>
        <taxon>Hexapoda</taxon>
        <taxon>Insecta</taxon>
        <taxon>Pterygota</taxon>
        <taxon>Neoptera</taxon>
        <taxon>Paraneoptera</taxon>
        <taxon>Hemiptera</taxon>
        <taxon>Sternorrhyncha</taxon>
        <taxon>Psylloidea</taxon>
        <taxon>Psyllidae</taxon>
        <taxon>Psyllinae</taxon>
        <taxon>Cacopsylla</taxon>
    </lineage>
</organism>
<dbReference type="PANTHER" id="PTHR13361">
    <property type="entry name" value="WW DOMAIN-BINDING PROTEIN 11"/>
    <property type="match status" value="1"/>
</dbReference>
<feature type="compositionally biased region" description="Polar residues" evidence="3">
    <location>
        <begin position="363"/>
        <end position="376"/>
    </location>
</feature>
<sequence length="489" mass="53766">MGRRSINTTKSGKYMNPTDQARKEARKKELKKNKRQRMLVRTAVLKGKDPEQLLTEMEKIDQMEYNVLQPSPLNEKVLKDKRRKLKDTFERVMKMYVKDDPDKWEELKRAEVEYDKRRTQLVSYYEAVKHAQQVQVDDIPLPLQSLPPESLAALAAGYTSQIPLPSDLGIPLPPSILGMVPPPPSILRKRSAYSPPPGAKHKAPPGVPPGPPPELSEGSDSEDENSADNSNKSKSIRFAEESNEDKTKSIDEKENQDAMDTFMKEMEEIQAKVNANAASNMPKESVPPQPVPPPLSQIIPPPPPLMFRPPPPSGIRLPPGLPPPPLRLMNIRLPPGPPPGMPPRIMRFPPPPPMGIPLPPTPGQQQSSMSLSTPNVLSAGPQLINKSAVSSSGGVTSSDSVTSKDGKTISAKPKIRNLSADLTRFLPTTLRLKKGDDASKRSLKTPSDVKNKTDQGGKSLQPPTMPPSAPGQTKDDAYQQFMKEMQGLL</sequence>
<dbReference type="InterPro" id="IPR019007">
    <property type="entry name" value="Wbp11/ELF5/Saf1_N"/>
</dbReference>
<dbReference type="EMBL" id="HBUF01515756">
    <property type="protein sequence ID" value="CAG6747802.1"/>
    <property type="molecule type" value="Transcribed_RNA"/>
</dbReference>
<dbReference type="GO" id="GO:0006396">
    <property type="term" value="P:RNA processing"/>
    <property type="evidence" value="ECO:0007669"/>
    <property type="project" value="InterPro"/>
</dbReference>
<feature type="compositionally biased region" description="Low complexity" evidence="3">
    <location>
        <begin position="386"/>
        <end position="401"/>
    </location>
</feature>
<feature type="compositionally biased region" description="Polar residues" evidence="3">
    <location>
        <begin position="1"/>
        <end position="11"/>
    </location>
</feature>
<dbReference type="AlphaFoldDB" id="A0A8D8V6C1"/>
<feature type="region of interest" description="Disordered" evidence="3">
    <location>
        <begin position="181"/>
        <end position="260"/>
    </location>
</feature>
<evidence type="ECO:0000256" key="3">
    <source>
        <dbReference type="SAM" id="MobiDB-lite"/>
    </source>
</evidence>
<keyword evidence="2" id="KW-0539">Nucleus</keyword>
<reference evidence="5" key="1">
    <citation type="submission" date="2021-05" db="EMBL/GenBank/DDBJ databases">
        <authorList>
            <person name="Alioto T."/>
            <person name="Alioto T."/>
            <person name="Gomez Garrido J."/>
        </authorList>
    </citation>
    <scope>NUCLEOTIDE SEQUENCE</scope>
</reference>
<comment type="subcellular location">
    <subcellularLocation>
        <location evidence="1">Nucleus</location>
    </subcellularLocation>
</comment>